<name>A0ABR7J0X8_9FLAO</name>
<feature type="chain" id="PRO_5046934224" evidence="2">
    <location>
        <begin position="24"/>
        <end position="399"/>
    </location>
</feature>
<comment type="caution">
    <text evidence="5">The sequence shown here is derived from an EMBL/GenBank/DDBJ whole genome shotgun (WGS) entry which is preliminary data.</text>
</comment>
<sequence length="399" mass="43766">MKTNLKLTLRVSLLLFVQTIAFSQTFIQGYQDVVNQVSQTNTTANLTAFENFGVKTRGSAAQTNTLNWIKNKYLSYGFTASQMVEDPFTYSGSSAICKNLIVTKTGTLYPNTFVIICAHYDTITGTGTNDNGSGTNVLLETARLLQSIPTEYSIKFIHFSGEEAGLYGSQHYVSNVVNSTNPKLDIRLVFNIDQVGGVAGQVNNTITCERDMSNTPSTNNAASNTRTNELINCVNLYSNLNTLLASAYSSDYIPFEDNNEIITGFYETNESSVTHSANDLLTNMDPTYAYNVTKAAVGAMLHFAVANTSALSNATFNSENQVTVYPNPAKNNLYINKGTLDTENYSVKIIDLNGKTVTAKEFNNSQLIEQLPVSELSAGIYMCVISTENKQIFKKVIIE</sequence>
<keyword evidence="1 2" id="KW-0732">Signal</keyword>
<accession>A0ABR7J0X8</accession>
<evidence type="ECO:0000313" key="6">
    <source>
        <dbReference type="Proteomes" id="UP000605990"/>
    </source>
</evidence>
<feature type="domain" description="Peptidase M28" evidence="3">
    <location>
        <begin position="99"/>
        <end position="296"/>
    </location>
</feature>
<dbReference type="Proteomes" id="UP000605990">
    <property type="component" value="Unassembled WGS sequence"/>
</dbReference>
<dbReference type="Pfam" id="PF18962">
    <property type="entry name" value="Por_Secre_tail"/>
    <property type="match status" value="1"/>
</dbReference>
<dbReference type="PANTHER" id="PTHR12147">
    <property type="entry name" value="METALLOPEPTIDASE M28 FAMILY MEMBER"/>
    <property type="match status" value="1"/>
</dbReference>
<feature type="domain" description="Secretion system C-terminal sorting" evidence="4">
    <location>
        <begin position="324"/>
        <end position="398"/>
    </location>
</feature>
<dbReference type="SUPFAM" id="SSF53187">
    <property type="entry name" value="Zn-dependent exopeptidases"/>
    <property type="match status" value="1"/>
</dbReference>
<keyword evidence="6" id="KW-1185">Reference proteome</keyword>
<protein>
    <submittedName>
        <fullName evidence="5">M28 family peptidase</fullName>
    </submittedName>
</protein>
<evidence type="ECO:0000256" key="2">
    <source>
        <dbReference type="SAM" id="SignalP"/>
    </source>
</evidence>
<evidence type="ECO:0000259" key="4">
    <source>
        <dbReference type="Pfam" id="PF18962"/>
    </source>
</evidence>
<proteinExistence type="predicted"/>
<gene>
    <name evidence="5" type="ORF">H8R27_10930</name>
</gene>
<dbReference type="InterPro" id="IPR026444">
    <property type="entry name" value="Secre_tail"/>
</dbReference>
<feature type="signal peptide" evidence="2">
    <location>
        <begin position="1"/>
        <end position="23"/>
    </location>
</feature>
<organism evidence="5 6">
    <name type="scientific">Flavobacterium bernardetii</name>
    <dbReference type="NCBI Taxonomy" id="2813823"/>
    <lineage>
        <taxon>Bacteria</taxon>
        <taxon>Pseudomonadati</taxon>
        <taxon>Bacteroidota</taxon>
        <taxon>Flavobacteriia</taxon>
        <taxon>Flavobacteriales</taxon>
        <taxon>Flavobacteriaceae</taxon>
        <taxon>Flavobacterium</taxon>
    </lineage>
</organism>
<dbReference type="Gene3D" id="3.40.630.10">
    <property type="entry name" value="Zn peptidases"/>
    <property type="match status" value="1"/>
</dbReference>
<dbReference type="InterPro" id="IPR007484">
    <property type="entry name" value="Peptidase_M28"/>
</dbReference>
<dbReference type="InterPro" id="IPR045175">
    <property type="entry name" value="M28_fam"/>
</dbReference>
<dbReference type="NCBIfam" id="TIGR04183">
    <property type="entry name" value="Por_Secre_tail"/>
    <property type="match status" value="1"/>
</dbReference>
<dbReference type="PANTHER" id="PTHR12147:SF26">
    <property type="entry name" value="PEPTIDASE M28 DOMAIN-CONTAINING PROTEIN"/>
    <property type="match status" value="1"/>
</dbReference>
<reference evidence="5 6" key="1">
    <citation type="submission" date="2020-08" db="EMBL/GenBank/DDBJ databases">
        <title>Description of novel Flavobacterium F-408 isolate.</title>
        <authorList>
            <person name="Saticioglu I.B."/>
            <person name="Duman M."/>
            <person name="Altun S."/>
        </authorList>
    </citation>
    <scope>NUCLEOTIDE SEQUENCE [LARGE SCALE GENOMIC DNA]</scope>
    <source>
        <strain evidence="5 6">F-408</strain>
    </source>
</reference>
<evidence type="ECO:0000259" key="3">
    <source>
        <dbReference type="Pfam" id="PF04389"/>
    </source>
</evidence>
<evidence type="ECO:0000256" key="1">
    <source>
        <dbReference type="ARBA" id="ARBA00022729"/>
    </source>
</evidence>
<dbReference type="Pfam" id="PF04389">
    <property type="entry name" value="Peptidase_M28"/>
    <property type="match status" value="1"/>
</dbReference>
<dbReference type="EMBL" id="JACRUN010000006">
    <property type="protein sequence ID" value="MBC5835397.1"/>
    <property type="molecule type" value="Genomic_DNA"/>
</dbReference>
<evidence type="ECO:0000313" key="5">
    <source>
        <dbReference type="EMBL" id="MBC5835397.1"/>
    </source>
</evidence>
<dbReference type="RefSeq" id="WP_166125839.1">
    <property type="nucleotide sequence ID" value="NZ_JAANOQ010000002.1"/>
</dbReference>